<keyword evidence="3" id="KW-1185">Reference proteome</keyword>
<evidence type="ECO:0000313" key="2">
    <source>
        <dbReference type="EMBL" id="TNN34946.1"/>
    </source>
</evidence>
<evidence type="ECO:0000256" key="1">
    <source>
        <dbReference type="SAM" id="MobiDB-lite"/>
    </source>
</evidence>
<gene>
    <name evidence="2" type="ORF">EYF80_054894</name>
</gene>
<sequence>MLTSARPVPTTASFTKPRTPMWTWKTDESVNTEGNLYLLHVGQQGFLVQIPFLPELGGGRILAAAQLHGLFYDVCKGEEEKKRRREEEKKRRREEEKKLQT</sequence>
<name>A0A4Z2F163_9TELE</name>
<evidence type="ECO:0000313" key="3">
    <source>
        <dbReference type="Proteomes" id="UP000314294"/>
    </source>
</evidence>
<proteinExistence type="predicted"/>
<dbReference type="AlphaFoldDB" id="A0A4Z2F163"/>
<comment type="caution">
    <text evidence="2">The sequence shown here is derived from an EMBL/GenBank/DDBJ whole genome shotgun (WGS) entry which is preliminary data.</text>
</comment>
<accession>A0A4Z2F163</accession>
<organism evidence="2 3">
    <name type="scientific">Liparis tanakae</name>
    <name type="common">Tanaka's snailfish</name>
    <dbReference type="NCBI Taxonomy" id="230148"/>
    <lineage>
        <taxon>Eukaryota</taxon>
        <taxon>Metazoa</taxon>
        <taxon>Chordata</taxon>
        <taxon>Craniata</taxon>
        <taxon>Vertebrata</taxon>
        <taxon>Euteleostomi</taxon>
        <taxon>Actinopterygii</taxon>
        <taxon>Neopterygii</taxon>
        <taxon>Teleostei</taxon>
        <taxon>Neoteleostei</taxon>
        <taxon>Acanthomorphata</taxon>
        <taxon>Eupercaria</taxon>
        <taxon>Perciformes</taxon>
        <taxon>Cottioidei</taxon>
        <taxon>Cottales</taxon>
        <taxon>Liparidae</taxon>
        <taxon>Liparis</taxon>
    </lineage>
</organism>
<dbReference type="Proteomes" id="UP000314294">
    <property type="component" value="Unassembled WGS sequence"/>
</dbReference>
<feature type="region of interest" description="Disordered" evidence="1">
    <location>
        <begin position="79"/>
        <end position="101"/>
    </location>
</feature>
<reference evidence="2 3" key="1">
    <citation type="submission" date="2019-03" db="EMBL/GenBank/DDBJ databases">
        <title>First draft genome of Liparis tanakae, snailfish: a comprehensive survey of snailfish specific genes.</title>
        <authorList>
            <person name="Kim W."/>
            <person name="Song I."/>
            <person name="Jeong J.-H."/>
            <person name="Kim D."/>
            <person name="Kim S."/>
            <person name="Ryu S."/>
            <person name="Song J.Y."/>
            <person name="Lee S.K."/>
        </authorList>
    </citation>
    <scope>NUCLEOTIDE SEQUENCE [LARGE SCALE GENOMIC DNA]</scope>
    <source>
        <tissue evidence="2">Muscle</tissue>
    </source>
</reference>
<protein>
    <submittedName>
        <fullName evidence="2">Uncharacterized protein</fullName>
    </submittedName>
</protein>
<dbReference type="EMBL" id="SRLO01001861">
    <property type="protein sequence ID" value="TNN34946.1"/>
    <property type="molecule type" value="Genomic_DNA"/>
</dbReference>